<comment type="caution">
    <text evidence="1">The sequence shown here is derived from an EMBL/GenBank/DDBJ whole genome shotgun (WGS) entry which is preliminary data.</text>
</comment>
<accession>A0A9N9JV35</accession>
<keyword evidence="2" id="KW-1185">Reference proteome</keyword>
<sequence>HEEYNMDNNAEDNDSYIFELIRNIENEIESKVRDITDDKIKQKKKVSLISLPSPPSLQKFQHTKPYHISQVKVTDKLPIGKVTLYSIFHLFFSNLQLNFIIKNTNYYAIAKSAGNGHEWHSLTIEELLI</sequence>
<dbReference type="AlphaFoldDB" id="A0A9N9JV35"/>
<reference evidence="1" key="1">
    <citation type="submission" date="2021-06" db="EMBL/GenBank/DDBJ databases">
        <authorList>
            <person name="Kallberg Y."/>
            <person name="Tangrot J."/>
            <person name="Rosling A."/>
        </authorList>
    </citation>
    <scope>NUCLEOTIDE SEQUENCE</scope>
    <source>
        <strain evidence="1">FL966</strain>
    </source>
</reference>
<dbReference type="EMBL" id="CAJVQA010030218">
    <property type="protein sequence ID" value="CAG8798814.1"/>
    <property type="molecule type" value="Genomic_DNA"/>
</dbReference>
<evidence type="ECO:0000313" key="1">
    <source>
        <dbReference type="EMBL" id="CAG8798814.1"/>
    </source>
</evidence>
<name>A0A9N9JV35_9GLOM</name>
<dbReference type="OrthoDB" id="2443627at2759"/>
<evidence type="ECO:0000313" key="2">
    <source>
        <dbReference type="Proteomes" id="UP000789759"/>
    </source>
</evidence>
<proteinExistence type="predicted"/>
<dbReference type="Proteomes" id="UP000789759">
    <property type="component" value="Unassembled WGS sequence"/>
</dbReference>
<gene>
    <name evidence="1" type="ORF">CPELLU_LOCUS17554</name>
</gene>
<feature type="non-terminal residue" evidence="1">
    <location>
        <position position="129"/>
    </location>
</feature>
<organism evidence="1 2">
    <name type="scientific">Cetraspora pellucida</name>
    <dbReference type="NCBI Taxonomy" id="1433469"/>
    <lineage>
        <taxon>Eukaryota</taxon>
        <taxon>Fungi</taxon>
        <taxon>Fungi incertae sedis</taxon>
        <taxon>Mucoromycota</taxon>
        <taxon>Glomeromycotina</taxon>
        <taxon>Glomeromycetes</taxon>
        <taxon>Diversisporales</taxon>
        <taxon>Gigasporaceae</taxon>
        <taxon>Cetraspora</taxon>
    </lineage>
</organism>
<protein>
    <submittedName>
        <fullName evidence="1">23304_t:CDS:1</fullName>
    </submittedName>
</protein>